<dbReference type="Pfam" id="PF12867">
    <property type="entry name" value="DinB_2"/>
    <property type="match status" value="1"/>
</dbReference>
<dbReference type="InterPro" id="IPR034660">
    <property type="entry name" value="DinB/YfiT-like"/>
</dbReference>
<organism evidence="2 3">
    <name type="scientific">Chengkuizengella marina</name>
    <dbReference type="NCBI Taxonomy" id="2507566"/>
    <lineage>
        <taxon>Bacteria</taxon>
        <taxon>Bacillati</taxon>
        <taxon>Bacillota</taxon>
        <taxon>Bacilli</taxon>
        <taxon>Bacillales</taxon>
        <taxon>Paenibacillaceae</taxon>
        <taxon>Chengkuizengella</taxon>
    </lineage>
</organism>
<protein>
    <submittedName>
        <fullName evidence="2">DinB family protein</fullName>
    </submittedName>
</protein>
<dbReference type="AlphaFoldDB" id="A0A6N9Q4J9"/>
<feature type="domain" description="DinB-like" evidence="1">
    <location>
        <begin position="19"/>
        <end position="141"/>
    </location>
</feature>
<dbReference type="OrthoDB" id="2964295at2"/>
<dbReference type="Gene3D" id="1.20.120.450">
    <property type="entry name" value="dinb family like domain"/>
    <property type="match status" value="1"/>
</dbReference>
<dbReference type="SUPFAM" id="SSF109854">
    <property type="entry name" value="DinB/YfiT-like putative metalloenzymes"/>
    <property type="match status" value="1"/>
</dbReference>
<accession>A0A6N9Q4J9</accession>
<proteinExistence type="predicted"/>
<sequence length="156" mass="18788">MNYKETINQYKHFTEFVISLKMLPDPLWLEPITQGKASIGEIIGHLLNWDTYIIDHTIPVVKNGEKMEFPDFDYFNQFGYELARKRKKVDLINEFVTTRNKLCDLLWDMPFEEITRKLNPNSLLFLIEELNEHDEHHLSQILNKLNHEKRKWDIEK</sequence>
<dbReference type="Proteomes" id="UP000448943">
    <property type="component" value="Unassembled WGS sequence"/>
</dbReference>
<reference evidence="2 3" key="1">
    <citation type="submission" date="2019-01" db="EMBL/GenBank/DDBJ databases">
        <title>Chengkuizengella sp. nov., isolated from deep-sea sediment of East Pacific Ocean.</title>
        <authorList>
            <person name="Yang J."/>
            <person name="Lai Q."/>
            <person name="Shao Z."/>
        </authorList>
    </citation>
    <scope>NUCLEOTIDE SEQUENCE [LARGE SCALE GENOMIC DNA]</scope>
    <source>
        <strain evidence="2 3">YPA3-1-1</strain>
    </source>
</reference>
<dbReference type="EMBL" id="SIJB01000027">
    <property type="protein sequence ID" value="NBI29703.1"/>
    <property type="molecule type" value="Genomic_DNA"/>
</dbReference>
<gene>
    <name evidence="2" type="ORF">ERL59_12110</name>
</gene>
<dbReference type="RefSeq" id="WP_160646509.1">
    <property type="nucleotide sequence ID" value="NZ_SIJB01000027.1"/>
</dbReference>
<dbReference type="InterPro" id="IPR024775">
    <property type="entry name" value="DinB-like"/>
</dbReference>
<keyword evidence="3" id="KW-1185">Reference proteome</keyword>
<comment type="caution">
    <text evidence="2">The sequence shown here is derived from an EMBL/GenBank/DDBJ whole genome shotgun (WGS) entry which is preliminary data.</text>
</comment>
<name>A0A6N9Q4J9_9BACL</name>
<evidence type="ECO:0000313" key="2">
    <source>
        <dbReference type="EMBL" id="NBI29703.1"/>
    </source>
</evidence>
<evidence type="ECO:0000259" key="1">
    <source>
        <dbReference type="Pfam" id="PF12867"/>
    </source>
</evidence>
<evidence type="ECO:0000313" key="3">
    <source>
        <dbReference type="Proteomes" id="UP000448943"/>
    </source>
</evidence>